<reference evidence="1 2" key="1">
    <citation type="submission" date="2019-12" db="EMBL/GenBank/DDBJ databases">
        <title>Complete genome sequence of Algicella marina strain 9Alg 56(T) isolated from the red alga Tichocarpus crinitus.</title>
        <authorList>
            <person name="Kim S.-G."/>
            <person name="Nedashkovskaya O.I."/>
        </authorList>
    </citation>
    <scope>NUCLEOTIDE SEQUENCE [LARGE SCALE GENOMIC DNA]</scope>
    <source>
        <strain evidence="1 2">9Alg 56</strain>
    </source>
</reference>
<gene>
    <name evidence="1" type="ORF">GO499_18210</name>
</gene>
<accession>A0A6P1T5E6</accession>
<dbReference type="Gene3D" id="3.40.50.300">
    <property type="entry name" value="P-loop containing nucleotide triphosphate hydrolases"/>
    <property type="match status" value="1"/>
</dbReference>
<dbReference type="PANTHER" id="PTHR37816:SF2">
    <property type="entry name" value="DNA TOPOLOGY MODULATION PROTEIN FLAR-RELATED PROTEIN"/>
    <property type="match status" value="1"/>
</dbReference>
<dbReference type="EMBL" id="CP046620">
    <property type="protein sequence ID" value="QHQ36975.1"/>
    <property type="molecule type" value="Genomic_DNA"/>
</dbReference>
<protein>
    <submittedName>
        <fullName evidence="1">DNA topology modulation protein FlaR</fullName>
    </submittedName>
</protein>
<organism evidence="1 2">
    <name type="scientific">Algicella marina</name>
    <dbReference type="NCBI Taxonomy" id="2683284"/>
    <lineage>
        <taxon>Bacteria</taxon>
        <taxon>Pseudomonadati</taxon>
        <taxon>Pseudomonadota</taxon>
        <taxon>Alphaproteobacteria</taxon>
        <taxon>Rhodobacterales</taxon>
        <taxon>Paracoccaceae</taxon>
        <taxon>Algicella</taxon>
    </lineage>
</organism>
<dbReference type="PANTHER" id="PTHR37816">
    <property type="entry name" value="YALI0E33011P"/>
    <property type="match status" value="1"/>
</dbReference>
<evidence type="ECO:0000313" key="2">
    <source>
        <dbReference type="Proteomes" id="UP000464495"/>
    </source>
</evidence>
<proteinExistence type="predicted"/>
<dbReference type="Proteomes" id="UP000464495">
    <property type="component" value="Chromosome"/>
</dbReference>
<evidence type="ECO:0000313" key="1">
    <source>
        <dbReference type="EMBL" id="QHQ36975.1"/>
    </source>
</evidence>
<dbReference type="AlphaFoldDB" id="A0A6P1T5E6"/>
<keyword evidence="2" id="KW-1185">Reference proteome</keyword>
<name>A0A6P1T5E6_9RHOB</name>
<dbReference type="KEGG" id="amaq:GO499_18210"/>
<dbReference type="InterPro" id="IPR052922">
    <property type="entry name" value="Cytidylate_Kinase-2"/>
</dbReference>
<dbReference type="SUPFAM" id="SSF52540">
    <property type="entry name" value="P-loop containing nucleoside triphosphate hydrolases"/>
    <property type="match status" value="1"/>
</dbReference>
<sequence>MQRVMIIGGPGSGKTTLALELGERTGLPVFHMDQIHHLPGWVERDREEKGRLCSEVHARERWIFEGNHSAAYPERVARADTCIWLDLPVSLRLARVVWRTLRHYGQDRPSLPENCPERFSREFFAFIWRTRNTTRVRPLAIKADPPPHLTFVHITSVAELRRYLASLNLTVCAALAQTSG</sequence>
<dbReference type="RefSeq" id="WP_161863517.1">
    <property type="nucleotide sequence ID" value="NZ_CP046620.1"/>
</dbReference>
<dbReference type="InterPro" id="IPR027417">
    <property type="entry name" value="P-loop_NTPase"/>
</dbReference>